<evidence type="ECO:0000259" key="7">
    <source>
        <dbReference type="PROSITE" id="PS51296"/>
    </source>
</evidence>
<evidence type="ECO:0000256" key="1">
    <source>
        <dbReference type="ARBA" id="ARBA00022714"/>
    </source>
</evidence>
<dbReference type="PANTHER" id="PTHR21496">
    <property type="entry name" value="FERREDOXIN-RELATED"/>
    <property type="match status" value="1"/>
</dbReference>
<keyword evidence="4" id="KW-0411">Iron-sulfur</keyword>
<dbReference type="PROSITE" id="PS51296">
    <property type="entry name" value="RIESKE"/>
    <property type="match status" value="1"/>
</dbReference>
<dbReference type="SUPFAM" id="SSF50022">
    <property type="entry name" value="ISP domain"/>
    <property type="match status" value="1"/>
</dbReference>
<comment type="cofactor">
    <cofactor evidence="5">
        <name>[2Fe-2S] cluster</name>
        <dbReference type="ChEBI" id="CHEBI:190135"/>
    </cofactor>
</comment>
<dbReference type="Proteomes" id="UP000252289">
    <property type="component" value="Unassembled WGS sequence"/>
</dbReference>
<reference evidence="10 11" key="1">
    <citation type="journal article" date="2018" name="Microbiome">
        <title>Fine metagenomic profile of the Mediterranean stratified and mixed water columns revealed by assembly and recruitment.</title>
        <authorList>
            <person name="Haro-Moreno J.M."/>
            <person name="Lopez-Perez M."/>
            <person name="De La Torre J.R."/>
            <person name="Picazo A."/>
            <person name="Camacho A."/>
            <person name="Rodriguez-Valera F."/>
        </authorList>
    </citation>
    <scope>NUCLEOTIDE SEQUENCE [LARGE SCALE GENOMIC DNA]</scope>
    <source>
        <strain evidence="9">MED-G50</strain>
        <strain evidence="8">MED-G55</strain>
    </source>
</reference>
<organism evidence="9 11">
    <name type="scientific">PS1 clade bacterium</name>
    <dbReference type="NCBI Taxonomy" id="2175152"/>
    <lineage>
        <taxon>Bacteria</taxon>
        <taxon>Pseudomonadati</taxon>
        <taxon>Pseudomonadota</taxon>
        <taxon>Alphaproteobacteria</taxon>
        <taxon>PS1 clade</taxon>
    </lineage>
</organism>
<dbReference type="GO" id="GO:0051537">
    <property type="term" value="F:2 iron, 2 sulfur cluster binding"/>
    <property type="evidence" value="ECO:0007669"/>
    <property type="project" value="UniProtKB-KW"/>
</dbReference>
<evidence type="ECO:0000256" key="5">
    <source>
        <dbReference type="ARBA" id="ARBA00034078"/>
    </source>
</evidence>
<comment type="similarity">
    <text evidence="6">Belongs to the bacterial ring-hydroxylating dioxygenase ferredoxin component family.</text>
</comment>
<dbReference type="Pfam" id="PF00355">
    <property type="entry name" value="Rieske"/>
    <property type="match status" value="1"/>
</dbReference>
<dbReference type="AlphaFoldDB" id="A0A368EJJ4"/>
<accession>A0A368EJJ4</accession>
<dbReference type="EMBL" id="QOQF01000030">
    <property type="protein sequence ID" value="RCL75645.1"/>
    <property type="molecule type" value="Genomic_DNA"/>
</dbReference>
<dbReference type="InterPro" id="IPR036922">
    <property type="entry name" value="Rieske_2Fe-2S_sf"/>
</dbReference>
<dbReference type="InterPro" id="IPR017941">
    <property type="entry name" value="Rieske_2Fe-2S"/>
</dbReference>
<gene>
    <name evidence="9" type="ORF">DBW64_02820</name>
    <name evidence="8" type="ORF">DBW69_06090</name>
</gene>
<sequence>MSDNFVLATGVDTLAENENRAFDLNGVSVLICKTVDDIYAVENMCTHQLQPLEGGRIRGCFIFCPLHGQRFDLKDGSPIGALTKKPIRVFPVKIENEEIYVDMGA</sequence>
<feature type="domain" description="Rieske" evidence="7">
    <location>
        <begin position="6"/>
        <end position="101"/>
    </location>
</feature>
<comment type="caution">
    <text evidence="9">The sequence shown here is derived from an EMBL/GenBank/DDBJ whole genome shotgun (WGS) entry which is preliminary data.</text>
</comment>
<evidence type="ECO:0000256" key="3">
    <source>
        <dbReference type="ARBA" id="ARBA00023004"/>
    </source>
</evidence>
<proteinExistence type="inferred from homology"/>
<evidence type="ECO:0000313" key="10">
    <source>
        <dbReference type="Proteomes" id="UP000252132"/>
    </source>
</evidence>
<dbReference type="Proteomes" id="UP000252132">
    <property type="component" value="Unassembled WGS sequence"/>
</dbReference>
<dbReference type="Gene3D" id="2.102.10.10">
    <property type="entry name" value="Rieske [2Fe-2S] iron-sulphur domain"/>
    <property type="match status" value="1"/>
</dbReference>
<evidence type="ECO:0000313" key="11">
    <source>
        <dbReference type="Proteomes" id="UP000252289"/>
    </source>
</evidence>
<dbReference type="EMBL" id="QOQK01000009">
    <property type="protein sequence ID" value="RCL84697.1"/>
    <property type="molecule type" value="Genomic_DNA"/>
</dbReference>
<name>A0A368EJJ4_9PROT</name>
<evidence type="ECO:0000256" key="6">
    <source>
        <dbReference type="ARBA" id="ARBA00038001"/>
    </source>
</evidence>
<evidence type="ECO:0000256" key="2">
    <source>
        <dbReference type="ARBA" id="ARBA00022723"/>
    </source>
</evidence>
<evidence type="ECO:0000313" key="8">
    <source>
        <dbReference type="EMBL" id="RCL75645.1"/>
    </source>
</evidence>
<protein>
    <submittedName>
        <fullName evidence="9">Ferredoxin</fullName>
    </submittedName>
</protein>
<keyword evidence="3" id="KW-0408">Iron</keyword>
<keyword evidence="2" id="KW-0479">Metal-binding</keyword>
<keyword evidence="1" id="KW-0001">2Fe-2S</keyword>
<dbReference type="PANTHER" id="PTHR21496:SF0">
    <property type="entry name" value="RIESKE DOMAIN-CONTAINING PROTEIN"/>
    <property type="match status" value="1"/>
</dbReference>
<evidence type="ECO:0000256" key="4">
    <source>
        <dbReference type="ARBA" id="ARBA00023014"/>
    </source>
</evidence>
<evidence type="ECO:0000313" key="9">
    <source>
        <dbReference type="EMBL" id="RCL84697.1"/>
    </source>
</evidence>
<dbReference type="GO" id="GO:0046872">
    <property type="term" value="F:metal ion binding"/>
    <property type="evidence" value="ECO:0007669"/>
    <property type="project" value="UniProtKB-KW"/>
</dbReference>